<evidence type="ECO:0000313" key="2">
    <source>
        <dbReference type="EMBL" id="SNR49738.1"/>
    </source>
</evidence>
<feature type="region of interest" description="Disordered" evidence="1">
    <location>
        <begin position="164"/>
        <end position="230"/>
    </location>
</feature>
<keyword evidence="3" id="KW-1185">Reference proteome</keyword>
<proteinExistence type="predicted"/>
<dbReference type="Proteomes" id="UP000198397">
    <property type="component" value="Unassembled WGS sequence"/>
</dbReference>
<dbReference type="EMBL" id="FZNQ01000010">
    <property type="protein sequence ID" value="SNR49738.1"/>
    <property type="molecule type" value="Genomic_DNA"/>
</dbReference>
<protein>
    <submittedName>
        <fullName evidence="2">Uncharacterized protein</fullName>
    </submittedName>
</protein>
<evidence type="ECO:0000313" key="3">
    <source>
        <dbReference type="Proteomes" id="UP000198397"/>
    </source>
</evidence>
<evidence type="ECO:0000256" key="1">
    <source>
        <dbReference type="SAM" id="MobiDB-lite"/>
    </source>
</evidence>
<gene>
    <name evidence="2" type="ORF">SAMN06264855_11016</name>
</gene>
<accession>A0A238WTJ3</accession>
<name>A0A238WTJ3_HALVU</name>
<feature type="compositionally biased region" description="Basic and acidic residues" evidence="1">
    <location>
        <begin position="171"/>
        <end position="184"/>
    </location>
</feature>
<dbReference type="AlphaFoldDB" id="A0A238WTJ3"/>
<sequence>MYGQLIFAAPAGALGFWIARKRFVEIHDINPANGDNWLWLLSPQRFAQMKVMREVEDPDTGEQIVFEVDKDWLYSINAESPREAYEVEKYDPVNNVAWVSWSGEVAQIKPRDLRKHQRLVPWIQDTASYVFDQLNILRDFYVEDVRQEAEYLNARQTAVMEEEVMGGMGSTRERLKSRMRDRGNGDLLEGNEASLMDEASESVDNYDPRENQKQQANKRMGKRVDSGDNQ</sequence>
<organism evidence="2 3">
    <name type="scientific">Halorubrum vacuolatum</name>
    <name type="common">Natronobacterium vacuolatum</name>
    <dbReference type="NCBI Taxonomy" id="63740"/>
    <lineage>
        <taxon>Archaea</taxon>
        <taxon>Methanobacteriati</taxon>
        <taxon>Methanobacteriota</taxon>
        <taxon>Stenosarchaea group</taxon>
        <taxon>Halobacteria</taxon>
        <taxon>Halobacteriales</taxon>
        <taxon>Haloferacaceae</taxon>
        <taxon>Halorubrum</taxon>
    </lineage>
</organism>
<reference evidence="2 3" key="1">
    <citation type="submission" date="2017-06" db="EMBL/GenBank/DDBJ databases">
        <authorList>
            <person name="Kim H.J."/>
            <person name="Triplett B.A."/>
        </authorList>
    </citation>
    <scope>NUCLEOTIDE SEQUENCE [LARGE SCALE GENOMIC DNA]</scope>
    <source>
        <strain evidence="2 3">DSM 8800</strain>
    </source>
</reference>